<dbReference type="Pfam" id="PF07883">
    <property type="entry name" value="Cupin_2"/>
    <property type="match status" value="1"/>
</dbReference>
<dbReference type="PANTHER" id="PTHR36156:SF2">
    <property type="entry name" value="CUPIN TYPE-2 DOMAIN-CONTAINING PROTEIN"/>
    <property type="match status" value="1"/>
</dbReference>
<evidence type="ECO:0000313" key="5">
    <source>
        <dbReference type="Proteomes" id="UP001231166"/>
    </source>
</evidence>
<evidence type="ECO:0000259" key="1">
    <source>
        <dbReference type="Pfam" id="PF07883"/>
    </source>
</evidence>
<dbReference type="Gene3D" id="2.60.120.10">
    <property type="entry name" value="Jelly Rolls"/>
    <property type="match status" value="1"/>
</dbReference>
<accession>A0AAX3Y7A4</accession>
<name>A0AAX3Y7A4_RHOOP</name>
<reference evidence="2" key="1">
    <citation type="submission" date="2022-12" db="EMBL/GenBank/DDBJ databases">
        <authorList>
            <person name="Krivoruchko A.V."/>
            <person name="Elkin A."/>
        </authorList>
    </citation>
    <scope>NUCLEOTIDE SEQUENCE</scope>
    <source>
        <strain evidence="2">IEGM 249</strain>
    </source>
</reference>
<protein>
    <submittedName>
        <fullName evidence="3">Cupin domain-containing protein</fullName>
    </submittedName>
</protein>
<dbReference type="InterPro" id="IPR011051">
    <property type="entry name" value="RmlC_Cupin_sf"/>
</dbReference>
<evidence type="ECO:0000313" key="3">
    <source>
        <dbReference type="EMBL" id="WLF44369.1"/>
    </source>
</evidence>
<feature type="domain" description="Cupin type-2" evidence="1">
    <location>
        <begin position="111"/>
        <end position="171"/>
    </location>
</feature>
<dbReference type="Proteomes" id="UP001066327">
    <property type="component" value="Unassembled WGS sequence"/>
</dbReference>
<dbReference type="Proteomes" id="UP001231166">
    <property type="component" value="Chromosome"/>
</dbReference>
<keyword evidence="4" id="KW-1185">Reference proteome</keyword>
<reference evidence="3" key="2">
    <citation type="submission" date="2023-07" db="EMBL/GenBank/DDBJ databases">
        <title>Genomic analysis of Rhodococcus opacus VOC-14 with glycol ethers degradation activity.</title>
        <authorList>
            <person name="Narkevich D.A."/>
            <person name="Hlushen A.M."/>
            <person name="Akhremchuk A.E."/>
            <person name="Sikolenko M.A."/>
            <person name="Valentovich L.N."/>
        </authorList>
    </citation>
    <scope>NUCLEOTIDE SEQUENCE</scope>
    <source>
        <strain evidence="3">VOC-14</strain>
    </source>
</reference>
<sequence length="180" mass="18879">MTSSGEPALARVVVTGVNDEGKSVVSSDGPASPWTRRPTGTVVMELWREDELPISVNSESTLGNEVVLAPPATGVVVRTTVFPPDSSISAEAAAAYAAAMADIYGPGNATGGSVPGMHTTETIDVMTVIDGEIWAVMEDGETVLRAGDTMVQRGTRHAWQNRSDRPTTVVTTMMPAHRNG</sequence>
<dbReference type="InterPro" id="IPR014710">
    <property type="entry name" value="RmlC-like_jellyroll"/>
</dbReference>
<gene>
    <name evidence="2" type="ORF">O4328_31985</name>
    <name evidence="3" type="ORF">Q5707_20545</name>
</gene>
<dbReference type="CDD" id="cd02231">
    <property type="entry name" value="cupin_BLL6423-like"/>
    <property type="match status" value="1"/>
</dbReference>
<dbReference type="PANTHER" id="PTHR36156">
    <property type="entry name" value="SLR2101 PROTEIN"/>
    <property type="match status" value="1"/>
</dbReference>
<dbReference type="InterPro" id="IPR013096">
    <property type="entry name" value="Cupin_2"/>
</dbReference>
<dbReference type="InterPro" id="IPR047142">
    <property type="entry name" value="OryJ/VirC-like"/>
</dbReference>
<organism evidence="3 5">
    <name type="scientific">Rhodococcus opacus</name>
    <name type="common">Nocardia opaca</name>
    <dbReference type="NCBI Taxonomy" id="37919"/>
    <lineage>
        <taxon>Bacteria</taxon>
        <taxon>Bacillati</taxon>
        <taxon>Actinomycetota</taxon>
        <taxon>Actinomycetes</taxon>
        <taxon>Mycobacteriales</taxon>
        <taxon>Nocardiaceae</taxon>
        <taxon>Rhodococcus</taxon>
    </lineage>
</organism>
<evidence type="ECO:0000313" key="4">
    <source>
        <dbReference type="Proteomes" id="UP001066327"/>
    </source>
</evidence>
<evidence type="ECO:0000313" key="2">
    <source>
        <dbReference type="EMBL" id="MCZ4588242.1"/>
    </source>
</evidence>
<dbReference type="RefSeq" id="WP_182624940.1">
    <property type="nucleotide sequence ID" value="NZ_CP130953.1"/>
</dbReference>
<dbReference type="EMBL" id="JAPWIS010000021">
    <property type="protein sequence ID" value="MCZ4588242.1"/>
    <property type="molecule type" value="Genomic_DNA"/>
</dbReference>
<proteinExistence type="predicted"/>
<dbReference type="AlphaFoldDB" id="A0AAX3Y7A4"/>
<dbReference type="EMBL" id="CP130953">
    <property type="protein sequence ID" value="WLF44369.1"/>
    <property type="molecule type" value="Genomic_DNA"/>
</dbReference>
<dbReference type="SUPFAM" id="SSF51182">
    <property type="entry name" value="RmlC-like cupins"/>
    <property type="match status" value="1"/>
</dbReference>